<dbReference type="CDD" id="cd22573">
    <property type="entry name" value="RMP1_RBD"/>
    <property type="match status" value="1"/>
</dbReference>
<gene>
    <name evidence="4" type="primary">SUVC12G1990</name>
    <name evidence="4" type="ORF">SUVC_12G1990</name>
</gene>
<evidence type="ECO:0000313" key="5">
    <source>
        <dbReference type="Proteomes" id="UP001162090"/>
    </source>
</evidence>
<feature type="region of interest" description="Disordered" evidence="1">
    <location>
        <begin position="197"/>
        <end position="219"/>
    </location>
</feature>
<dbReference type="PANTHER" id="PTHR37792">
    <property type="entry name" value="RIBONUCLEASE MRP PROTEIN SUBUNIT RMP1"/>
    <property type="match status" value="1"/>
</dbReference>
<keyword evidence="2" id="KW-0812">Transmembrane</keyword>
<dbReference type="GO" id="GO:0000294">
    <property type="term" value="P:nuclear-transcribed mRNA catabolic process, RNase MRP-dependent"/>
    <property type="evidence" value="ECO:0007669"/>
    <property type="project" value="TreeGrafter"/>
</dbReference>
<name>A0AA35NK71_SACUV</name>
<evidence type="ECO:0000256" key="2">
    <source>
        <dbReference type="SAM" id="Phobius"/>
    </source>
</evidence>
<dbReference type="PANTHER" id="PTHR37792:SF1">
    <property type="entry name" value="RIBONUCLEASE MRP PROTEIN SUBUNIT RMP1"/>
    <property type="match status" value="1"/>
</dbReference>
<sequence length="219" mass="25813">MSTMHKATYKKTKKPTEMDGIKGVTRSLEQEYRLILLLNHRNKNQHRVASWYRSFNELKRNCGQIIELLKSTRLETKCMRDDEWVKLHRLLQRAMFRQLKRWYWDFNSIIALGQFVTLGCVLVALLANVRALYMKIWELSYDEFIRCKCSIKKIPKGKKEPVTDDGEELGEAIDEDIGNVVREREHVEPVQVVELESDKKKKKKKKKKKNKSAIDGIFG</sequence>
<evidence type="ECO:0000259" key="3">
    <source>
        <dbReference type="Pfam" id="PF20945"/>
    </source>
</evidence>
<accession>A0AA35NK71</accession>
<dbReference type="InterPro" id="IPR047205">
    <property type="entry name" value="RMP1"/>
</dbReference>
<evidence type="ECO:0000256" key="1">
    <source>
        <dbReference type="SAM" id="MobiDB-lite"/>
    </source>
</evidence>
<dbReference type="InterPro" id="IPR047204">
    <property type="entry name" value="RMP1_RBD"/>
</dbReference>
<evidence type="ECO:0000313" key="4">
    <source>
        <dbReference type="EMBL" id="CAI4046549.1"/>
    </source>
</evidence>
<feature type="transmembrane region" description="Helical" evidence="2">
    <location>
        <begin position="102"/>
        <end position="126"/>
    </location>
</feature>
<keyword evidence="2" id="KW-1133">Transmembrane helix</keyword>
<organism evidence="4 5">
    <name type="scientific">Saccharomyces uvarum</name>
    <name type="common">Yeast</name>
    <name type="synonym">Saccharomyces bayanus var. uvarum</name>
    <dbReference type="NCBI Taxonomy" id="230603"/>
    <lineage>
        <taxon>Eukaryota</taxon>
        <taxon>Fungi</taxon>
        <taxon>Dikarya</taxon>
        <taxon>Ascomycota</taxon>
        <taxon>Saccharomycotina</taxon>
        <taxon>Saccharomycetes</taxon>
        <taxon>Saccharomycetales</taxon>
        <taxon>Saccharomycetaceae</taxon>
        <taxon>Saccharomyces</taxon>
    </lineage>
</organism>
<protein>
    <recommendedName>
        <fullName evidence="3">RNase MRP protein 1 RNA binding domain-containing protein</fullName>
    </recommendedName>
</protein>
<dbReference type="GO" id="GO:0000172">
    <property type="term" value="C:ribonuclease MRP complex"/>
    <property type="evidence" value="ECO:0007669"/>
    <property type="project" value="InterPro"/>
</dbReference>
<proteinExistence type="predicted"/>
<dbReference type="Pfam" id="PF20945">
    <property type="entry name" value="RMP1"/>
    <property type="match status" value="1"/>
</dbReference>
<dbReference type="AlphaFoldDB" id="A0AA35NK71"/>
<dbReference type="Proteomes" id="UP001162090">
    <property type="component" value="Chromosome 12"/>
</dbReference>
<dbReference type="EMBL" id="OX365923">
    <property type="protein sequence ID" value="CAI4046549.1"/>
    <property type="molecule type" value="Genomic_DNA"/>
</dbReference>
<reference evidence="4" key="1">
    <citation type="submission" date="2022-10" db="EMBL/GenBank/DDBJ databases">
        <authorList>
            <person name="Byrne P K."/>
        </authorList>
    </citation>
    <scope>NUCLEOTIDE SEQUENCE</scope>
    <source>
        <strain evidence="4">CBS7001</strain>
    </source>
</reference>
<feature type="compositionally biased region" description="Basic residues" evidence="1">
    <location>
        <begin position="200"/>
        <end position="211"/>
    </location>
</feature>
<feature type="domain" description="RNase MRP protein 1 RNA binding" evidence="3">
    <location>
        <begin position="35"/>
        <end position="128"/>
    </location>
</feature>
<dbReference type="GO" id="GO:0042134">
    <property type="term" value="F:rRNA primary transcript binding"/>
    <property type="evidence" value="ECO:0007669"/>
    <property type="project" value="InterPro"/>
</dbReference>
<keyword evidence="2" id="KW-0472">Membrane</keyword>
<dbReference type="GO" id="GO:0000466">
    <property type="term" value="P:maturation of 5.8S rRNA from tricistronic rRNA transcript (SSU-rRNA, 5.8S rRNA, LSU-rRNA)"/>
    <property type="evidence" value="ECO:0007669"/>
    <property type="project" value="TreeGrafter"/>
</dbReference>